<name>Q6LHA7_PHOPR</name>
<dbReference type="STRING" id="298386.PBPRA1704"/>
<dbReference type="Pfam" id="PF00665">
    <property type="entry name" value="rve"/>
    <property type="match status" value="1"/>
</dbReference>
<dbReference type="KEGG" id="ppr:PBPRA1704"/>
<dbReference type="SUPFAM" id="SSF53098">
    <property type="entry name" value="Ribonuclease H-like"/>
    <property type="match status" value="1"/>
</dbReference>
<dbReference type="AlphaFoldDB" id="Q6LHA7"/>
<sequence length="339" mass="38707">MINEAQATGARQSQACKIIGLNSKTIQRWKYNDNTHDKRLNAQRAPKNKLTDLERQRIINVANEATYANLPPNQIVPILADKGIYLGSESTFYRILKAHKLLNHRQRSKPCQKVKKPKALVATGPNQVYTWDITYLPTTVKGLFFYLYMVMDVFSRKVVGWQVHDNESSALAADLMTDICKREDIKRGQVVLHSDNGSPMKGATMLATLQELGVMPSLSRPSVSNDNPYSESLFRTLKYRPEYPEKAFENIASSRRWVSDFVCWYNNEHRHSGIKFVTPAQRHTGRDIEILAQRTRLYHAAKARHPERWRGNIKNLEPVGSVYLNPEKGKANSKEVEAA</sequence>
<dbReference type="InterPro" id="IPR050900">
    <property type="entry name" value="Transposase_IS3/IS150/IS904"/>
</dbReference>
<dbReference type="EMBL" id="CR378668">
    <property type="protein sequence ID" value="CAG20111.1"/>
    <property type="molecule type" value="Genomic_DNA"/>
</dbReference>
<protein>
    <submittedName>
        <fullName evidence="2 3">Transposase</fullName>
    </submittedName>
</protein>
<evidence type="ECO:0000313" key="2">
    <source>
        <dbReference type="EMBL" id="CAG20111.1"/>
    </source>
</evidence>
<reference evidence="3" key="1">
    <citation type="submission" date="2004-03" db="EMBL/GenBank/DDBJ databases">
        <title>Genome Analysis of Photobacterium profundum reveals the complexity of high pressure adaptations.</title>
        <authorList>
            <person name="Vezzi A."/>
            <person name="Campanaro S."/>
            <person name="D'Angelo M."/>
            <person name="Simonato F."/>
            <person name="Vitulo N."/>
            <person name="Lauro F."/>
            <person name="Cestaro A."/>
            <person name="Malacrida G."/>
            <person name="Simionati B."/>
            <person name="Cannata N."/>
            <person name="Bartlett D."/>
            <person name="Valle G."/>
        </authorList>
    </citation>
    <scope>NUCLEOTIDE SEQUENCE</scope>
    <source>
        <strain evidence="3">Ss9</strain>
    </source>
</reference>
<dbReference type="HOGENOM" id="CLU_043663_1_0_6"/>
<dbReference type="Proteomes" id="UP000000593">
    <property type="component" value="Chromosome 1"/>
</dbReference>
<dbReference type="InterPro" id="IPR001584">
    <property type="entry name" value="Integrase_cat-core"/>
</dbReference>
<dbReference type="GO" id="GO:0003676">
    <property type="term" value="F:nucleic acid binding"/>
    <property type="evidence" value="ECO:0007669"/>
    <property type="project" value="InterPro"/>
</dbReference>
<dbReference type="PANTHER" id="PTHR46889">
    <property type="entry name" value="TRANSPOSASE INSF FOR INSERTION SEQUENCE IS3B-RELATED"/>
    <property type="match status" value="1"/>
</dbReference>
<reference evidence="4" key="2">
    <citation type="journal article" date="2005" name="Science">
        <title>Life at depth: Photobacterium profundum genome sequence and expression analysis.</title>
        <authorList>
            <person name="Vezzi A."/>
            <person name="Campanaro S."/>
            <person name="D'Angelo M."/>
            <person name="Simonato F."/>
            <person name="Vitulo N."/>
            <person name="Lauro F.M."/>
            <person name="Cestaro A."/>
            <person name="Malacrida G."/>
            <person name="Simionati B."/>
            <person name="Cannata N."/>
            <person name="Romualdi C."/>
            <person name="Bartlett D.H."/>
            <person name="Valle G."/>
        </authorList>
    </citation>
    <scope>NUCLEOTIDE SEQUENCE [LARGE SCALE GENOMIC DNA]</scope>
    <source>
        <strain evidence="4">ATCC BAA-1253 / SS9</strain>
    </source>
</reference>
<dbReference type="PANTHER" id="PTHR46889:SF5">
    <property type="entry name" value="INTEGRASE PROTEIN"/>
    <property type="match status" value="1"/>
</dbReference>
<dbReference type="PROSITE" id="PS50994">
    <property type="entry name" value="INTEGRASE"/>
    <property type="match status" value="1"/>
</dbReference>
<keyword evidence="4" id="KW-1185">Reference proteome</keyword>
<dbReference type="GO" id="GO:0015074">
    <property type="term" value="P:DNA integration"/>
    <property type="evidence" value="ECO:0007669"/>
    <property type="project" value="InterPro"/>
</dbReference>
<dbReference type="InterPro" id="IPR012337">
    <property type="entry name" value="RNaseH-like_sf"/>
</dbReference>
<organism evidence="3 4">
    <name type="scientific">Photobacterium profundum (strain SS9)</name>
    <dbReference type="NCBI Taxonomy" id="298386"/>
    <lineage>
        <taxon>Bacteria</taxon>
        <taxon>Pseudomonadati</taxon>
        <taxon>Pseudomonadota</taxon>
        <taxon>Gammaproteobacteria</taxon>
        <taxon>Vibrionales</taxon>
        <taxon>Vibrionaceae</taxon>
        <taxon>Photobacterium</taxon>
    </lineage>
</organism>
<dbReference type="Gene3D" id="3.30.420.10">
    <property type="entry name" value="Ribonuclease H-like superfamily/Ribonuclease H"/>
    <property type="match status" value="1"/>
</dbReference>
<evidence type="ECO:0000259" key="1">
    <source>
        <dbReference type="PROSITE" id="PS50994"/>
    </source>
</evidence>
<accession>Q6LHA7</accession>
<evidence type="ECO:0000313" key="3">
    <source>
        <dbReference type="EMBL" id="CAG23323.1"/>
    </source>
</evidence>
<proteinExistence type="predicted"/>
<dbReference type="NCBIfam" id="NF033516">
    <property type="entry name" value="transpos_IS3"/>
    <property type="match status" value="1"/>
</dbReference>
<gene>
    <name evidence="3" type="primary">MT3534</name>
    <name evidence="2" type="ordered locus">PBPRA1704</name>
    <name evidence="3" type="ordered locus">PBPRB1457</name>
</gene>
<dbReference type="Proteomes" id="UP000000593">
    <property type="component" value="Chromosome 2"/>
</dbReference>
<feature type="domain" description="Integrase catalytic" evidence="1">
    <location>
        <begin position="121"/>
        <end position="287"/>
    </location>
</feature>
<evidence type="ECO:0000313" key="4">
    <source>
        <dbReference type="Proteomes" id="UP000000593"/>
    </source>
</evidence>
<dbReference type="EMBL" id="CR378679">
    <property type="protein sequence ID" value="CAG23323.1"/>
    <property type="molecule type" value="Genomic_DNA"/>
</dbReference>
<dbReference type="eggNOG" id="COG2801">
    <property type="taxonomic scope" value="Bacteria"/>
</dbReference>
<dbReference type="InterPro" id="IPR048020">
    <property type="entry name" value="Transpos_IS3"/>
</dbReference>
<dbReference type="InterPro" id="IPR036397">
    <property type="entry name" value="RNaseH_sf"/>
</dbReference>
<dbReference type="KEGG" id="ppr:PBPRB1457"/>